<evidence type="ECO:0000313" key="1">
    <source>
        <dbReference type="EMBL" id="KFM62337.1"/>
    </source>
</evidence>
<feature type="non-terminal residue" evidence="1">
    <location>
        <position position="75"/>
    </location>
</feature>
<accession>A0A087TB48</accession>
<proteinExistence type="predicted"/>
<feature type="non-terminal residue" evidence="1">
    <location>
        <position position="1"/>
    </location>
</feature>
<name>A0A087TB48_STEMI</name>
<protein>
    <submittedName>
        <fullName evidence="1">Uncharacterized protein</fullName>
    </submittedName>
</protein>
<dbReference type="AlphaFoldDB" id="A0A087TB48"/>
<sequence length="75" mass="8613">SFTHNDTKAGRVICPQLHCSVKNGSINIFDCPPSCTVLFFCPICRLLLPRSHFRLLPLLGDLFLRRYENTAMYIQ</sequence>
<evidence type="ECO:0000313" key="2">
    <source>
        <dbReference type="Proteomes" id="UP000054359"/>
    </source>
</evidence>
<organism evidence="1 2">
    <name type="scientific">Stegodyphus mimosarum</name>
    <name type="common">African social velvet spider</name>
    <dbReference type="NCBI Taxonomy" id="407821"/>
    <lineage>
        <taxon>Eukaryota</taxon>
        <taxon>Metazoa</taxon>
        <taxon>Ecdysozoa</taxon>
        <taxon>Arthropoda</taxon>
        <taxon>Chelicerata</taxon>
        <taxon>Arachnida</taxon>
        <taxon>Araneae</taxon>
        <taxon>Araneomorphae</taxon>
        <taxon>Entelegynae</taxon>
        <taxon>Eresoidea</taxon>
        <taxon>Eresidae</taxon>
        <taxon>Stegodyphus</taxon>
    </lineage>
</organism>
<gene>
    <name evidence="1" type="ORF">X975_16237</name>
</gene>
<dbReference type="EMBL" id="KK114395">
    <property type="protein sequence ID" value="KFM62337.1"/>
    <property type="molecule type" value="Genomic_DNA"/>
</dbReference>
<dbReference type="Proteomes" id="UP000054359">
    <property type="component" value="Unassembled WGS sequence"/>
</dbReference>
<reference evidence="1 2" key="1">
    <citation type="submission" date="2013-11" db="EMBL/GenBank/DDBJ databases">
        <title>Genome sequencing of Stegodyphus mimosarum.</title>
        <authorList>
            <person name="Bechsgaard J."/>
        </authorList>
    </citation>
    <scope>NUCLEOTIDE SEQUENCE [LARGE SCALE GENOMIC DNA]</scope>
</reference>
<keyword evidence="2" id="KW-1185">Reference proteome</keyword>